<sequence>MTIQNTGVTISFHAFGHNDIVNTFTGPNIVSPLLLRSAVVYYYGTTMLIVRINRKKYHAITVKTYEDNDDIVFMSGQYDKVYHKAWALVEEFKYAYFSYKMGKINGVISSYKELEYFDLYY</sequence>
<accession>A0A015KWH2</accession>
<dbReference type="Proteomes" id="UP000022910">
    <property type="component" value="Unassembled WGS sequence"/>
</dbReference>
<comment type="caution">
    <text evidence="1">The sequence shown here is derived from an EMBL/GenBank/DDBJ whole genome shotgun (WGS) entry which is preliminary data.</text>
</comment>
<reference evidence="1 2" key="1">
    <citation type="submission" date="2014-02" db="EMBL/GenBank/DDBJ databases">
        <title>Single nucleus genome sequencing reveals high similarity among nuclei of an endomycorrhizal fungus.</title>
        <authorList>
            <person name="Lin K."/>
            <person name="Geurts R."/>
            <person name="Zhang Z."/>
            <person name="Limpens E."/>
            <person name="Saunders D.G."/>
            <person name="Mu D."/>
            <person name="Pang E."/>
            <person name="Cao H."/>
            <person name="Cha H."/>
            <person name="Lin T."/>
            <person name="Zhou Q."/>
            <person name="Shang Y."/>
            <person name="Li Y."/>
            <person name="Ivanov S."/>
            <person name="Sharma T."/>
            <person name="Velzen R.V."/>
            <person name="Ruijter N.D."/>
            <person name="Aanen D.K."/>
            <person name="Win J."/>
            <person name="Kamoun S."/>
            <person name="Bisseling T."/>
            <person name="Huang S."/>
        </authorList>
    </citation>
    <scope>NUCLEOTIDE SEQUENCE [LARGE SCALE GENOMIC DNA]</scope>
    <source>
        <strain evidence="2">DAOM197198w</strain>
    </source>
</reference>
<organism evidence="1 2">
    <name type="scientific">Rhizophagus irregularis (strain DAOM 197198w)</name>
    <name type="common">Glomus intraradices</name>
    <dbReference type="NCBI Taxonomy" id="1432141"/>
    <lineage>
        <taxon>Eukaryota</taxon>
        <taxon>Fungi</taxon>
        <taxon>Fungi incertae sedis</taxon>
        <taxon>Mucoromycota</taxon>
        <taxon>Glomeromycotina</taxon>
        <taxon>Glomeromycetes</taxon>
        <taxon>Glomerales</taxon>
        <taxon>Glomeraceae</taxon>
        <taxon>Rhizophagus</taxon>
    </lineage>
</organism>
<evidence type="ECO:0000313" key="2">
    <source>
        <dbReference type="Proteomes" id="UP000022910"/>
    </source>
</evidence>
<protein>
    <submittedName>
        <fullName evidence="1">Uncharacterized protein</fullName>
    </submittedName>
</protein>
<dbReference type="HOGENOM" id="CLU_2039291_0_0_1"/>
<dbReference type="EMBL" id="JEMT01015848">
    <property type="protein sequence ID" value="EXX71919.1"/>
    <property type="molecule type" value="Genomic_DNA"/>
</dbReference>
<keyword evidence="2" id="KW-1185">Reference proteome</keyword>
<name>A0A015KWH2_RHIIW</name>
<dbReference type="AlphaFoldDB" id="A0A015KWH2"/>
<gene>
    <name evidence="1" type="ORF">RirG_074170</name>
</gene>
<proteinExistence type="predicted"/>
<evidence type="ECO:0000313" key="1">
    <source>
        <dbReference type="EMBL" id="EXX71919.1"/>
    </source>
</evidence>